<protein>
    <recommendedName>
        <fullName evidence="13">THAP-type domain-containing protein</fullName>
    </recommendedName>
</protein>
<reference evidence="14 15" key="1">
    <citation type="submission" date="2016-03" db="EMBL/GenBank/DDBJ databases">
        <title>EvidentialGene: Evidence-directed Construction of Genes on Genomes.</title>
        <authorList>
            <person name="Gilbert D.G."/>
            <person name="Choi J.-H."/>
            <person name="Mockaitis K."/>
            <person name="Colbourne J."/>
            <person name="Pfrender M."/>
        </authorList>
    </citation>
    <scope>NUCLEOTIDE SEQUENCE [LARGE SCALE GENOMIC DNA]</scope>
    <source>
        <strain evidence="14 15">Xinb3</strain>
        <tissue evidence="14">Complete organism</tissue>
    </source>
</reference>
<name>A0A164XB70_9CRUS</name>
<evidence type="ECO:0000256" key="5">
    <source>
        <dbReference type="ARBA" id="ARBA00022833"/>
    </source>
</evidence>
<keyword evidence="15" id="KW-1185">Reference proteome</keyword>
<evidence type="ECO:0000259" key="13">
    <source>
        <dbReference type="PROSITE" id="PS50950"/>
    </source>
</evidence>
<evidence type="ECO:0000256" key="4">
    <source>
        <dbReference type="ARBA" id="ARBA00022771"/>
    </source>
</evidence>
<dbReference type="AlphaFoldDB" id="A0A164XB70"/>
<keyword evidence="10" id="KW-0539">Nucleus</keyword>
<evidence type="ECO:0000256" key="11">
    <source>
        <dbReference type="ARBA" id="ARBA00023306"/>
    </source>
</evidence>
<evidence type="ECO:0000313" key="15">
    <source>
        <dbReference type="Proteomes" id="UP000076858"/>
    </source>
</evidence>
<evidence type="ECO:0000256" key="9">
    <source>
        <dbReference type="ARBA" id="ARBA00023163"/>
    </source>
</evidence>
<dbReference type="Pfam" id="PF05485">
    <property type="entry name" value="THAP"/>
    <property type="match status" value="1"/>
</dbReference>
<organism evidence="14 15">
    <name type="scientific">Daphnia magna</name>
    <dbReference type="NCBI Taxonomy" id="35525"/>
    <lineage>
        <taxon>Eukaryota</taxon>
        <taxon>Metazoa</taxon>
        <taxon>Ecdysozoa</taxon>
        <taxon>Arthropoda</taxon>
        <taxon>Crustacea</taxon>
        <taxon>Branchiopoda</taxon>
        <taxon>Diplostraca</taxon>
        <taxon>Cladocera</taxon>
        <taxon>Anomopoda</taxon>
        <taxon>Daphniidae</taxon>
        <taxon>Daphnia</taxon>
    </lineage>
</organism>
<accession>A0A164XB70</accession>
<proteinExistence type="inferred from homology"/>
<keyword evidence="4 12" id="KW-0863">Zinc-finger</keyword>
<evidence type="ECO:0000256" key="12">
    <source>
        <dbReference type="PROSITE-ProRule" id="PRU00309"/>
    </source>
</evidence>
<dbReference type="PANTHER" id="PTHR46600">
    <property type="entry name" value="THAP DOMAIN-CONTAINING"/>
    <property type="match status" value="1"/>
</dbReference>
<dbReference type="InterPro" id="IPR006612">
    <property type="entry name" value="THAP_Znf"/>
</dbReference>
<dbReference type="GO" id="GO:0008270">
    <property type="term" value="F:zinc ion binding"/>
    <property type="evidence" value="ECO:0007669"/>
    <property type="project" value="UniProtKB-KW"/>
</dbReference>
<sequence length="191" mass="21967">MPAFLRKMGFGCCVPFFGSRSPNKKNISMFRAPRNPHLFLKWKQAIPEIEELKPEDRMCQLHFEGKYITCHKKIIVQGCVENIQLPRKQLKEGAVPSVWPQHPLFKVNPTLPLDEPQKERQQKAVAYERHTKKSASSIINSPTQSSRPLDVEAFLENENHAPQLPKNTILLPSGWNESHTQFSVQNLYSIL</sequence>
<keyword evidence="5" id="KW-0862">Zinc</keyword>
<evidence type="ECO:0000256" key="8">
    <source>
        <dbReference type="ARBA" id="ARBA00023125"/>
    </source>
</evidence>
<comment type="subcellular location">
    <subcellularLocation>
        <location evidence="1">Nucleus</location>
        <location evidence="1">Nucleoplasm</location>
    </subcellularLocation>
</comment>
<keyword evidence="6" id="KW-0805">Transcription regulation</keyword>
<dbReference type="GO" id="GO:0043565">
    <property type="term" value="F:sequence-specific DNA binding"/>
    <property type="evidence" value="ECO:0007669"/>
    <property type="project" value="InterPro"/>
</dbReference>
<evidence type="ECO:0000256" key="1">
    <source>
        <dbReference type="ARBA" id="ARBA00004642"/>
    </source>
</evidence>
<keyword evidence="8 12" id="KW-0238">DNA-binding</keyword>
<evidence type="ECO:0000256" key="10">
    <source>
        <dbReference type="ARBA" id="ARBA00023242"/>
    </source>
</evidence>
<comment type="similarity">
    <text evidence="2">Belongs to the THAP1 family.</text>
</comment>
<dbReference type="OrthoDB" id="7589662at2759"/>
<keyword evidence="9" id="KW-0804">Transcription</keyword>
<keyword evidence="7" id="KW-0175">Coiled coil</keyword>
<comment type="caution">
    <text evidence="14">The sequence shown here is derived from an EMBL/GenBank/DDBJ whole genome shotgun (WGS) entry which is preliminary data.</text>
</comment>
<keyword evidence="3" id="KW-0479">Metal-binding</keyword>
<keyword evidence="11" id="KW-0131">Cell cycle</keyword>
<evidence type="ECO:0000256" key="7">
    <source>
        <dbReference type="ARBA" id="ARBA00023054"/>
    </source>
</evidence>
<gene>
    <name evidence="14" type="ORF">APZ42_020668</name>
</gene>
<dbReference type="InterPro" id="IPR026516">
    <property type="entry name" value="THAP1/10"/>
</dbReference>
<dbReference type="SUPFAM" id="SSF57716">
    <property type="entry name" value="Glucocorticoid receptor-like (DNA-binding domain)"/>
    <property type="match status" value="1"/>
</dbReference>
<dbReference type="EMBL" id="LRGB01001005">
    <property type="protein sequence ID" value="KZS14044.1"/>
    <property type="molecule type" value="Genomic_DNA"/>
</dbReference>
<evidence type="ECO:0000256" key="3">
    <source>
        <dbReference type="ARBA" id="ARBA00022723"/>
    </source>
</evidence>
<evidence type="ECO:0000256" key="2">
    <source>
        <dbReference type="ARBA" id="ARBA00006177"/>
    </source>
</evidence>
<feature type="domain" description="THAP-type" evidence="13">
    <location>
        <begin position="1"/>
        <end position="99"/>
    </location>
</feature>
<dbReference type="SMART" id="SM00692">
    <property type="entry name" value="DM3"/>
    <property type="match status" value="1"/>
</dbReference>
<evidence type="ECO:0000313" key="14">
    <source>
        <dbReference type="EMBL" id="KZS14044.1"/>
    </source>
</evidence>
<dbReference type="PROSITE" id="PS50950">
    <property type="entry name" value="ZF_THAP"/>
    <property type="match status" value="1"/>
</dbReference>
<dbReference type="GO" id="GO:0005654">
    <property type="term" value="C:nucleoplasm"/>
    <property type="evidence" value="ECO:0007669"/>
    <property type="project" value="UniProtKB-SubCell"/>
</dbReference>
<dbReference type="PANTHER" id="PTHR46600:SF1">
    <property type="entry name" value="THAP DOMAIN-CONTAINING PROTEIN 1"/>
    <property type="match status" value="1"/>
</dbReference>
<evidence type="ECO:0000256" key="6">
    <source>
        <dbReference type="ARBA" id="ARBA00023015"/>
    </source>
</evidence>
<dbReference type="Proteomes" id="UP000076858">
    <property type="component" value="Unassembled WGS sequence"/>
</dbReference>